<dbReference type="SUPFAM" id="SSF47862">
    <property type="entry name" value="Saposin"/>
    <property type="match status" value="2"/>
</dbReference>
<keyword evidence="3" id="KW-1133">Transmembrane helix</keyword>
<dbReference type="Gene3D" id="1.10.225.10">
    <property type="entry name" value="Saposin-like"/>
    <property type="match status" value="3"/>
</dbReference>
<keyword evidence="3" id="KW-0472">Membrane</keyword>
<dbReference type="PRINTS" id="PR01797">
    <property type="entry name" value="SAPOSIN"/>
</dbReference>
<dbReference type="AlphaFoldDB" id="A0A0R3QRF7"/>
<dbReference type="GO" id="GO:0006665">
    <property type="term" value="P:sphingolipid metabolic process"/>
    <property type="evidence" value="ECO:0007669"/>
    <property type="project" value="InterPro"/>
</dbReference>
<evidence type="ECO:0000313" key="6">
    <source>
        <dbReference type="Proteomes" id="UP000280834"/>
    </source>
</evidence>
<dbReference type="InterPro" id="IPR008139">
    <property type="entry name" value="SaposinB_dom"/>
</dbReference>
<evidence type="ECO:0000256" key="1">
    <source>
        <dbReference type="ARBA" id="ARBA00023157"/>
    </source>
</evidence>
<accession>A0A0R3QRF7</accession>
<dbReference type="EMBL" id="UZAG01016355">
    <property type="protein sequence ID" value="VDO27832.1"/>
    <property type="molecule type" value="Genomic_DNA"/>
</dbReference>
<evidence type="ECO:0000313" key="7">
    <source>
        <dbReference type="WBParaSite" id="BTMF_0001030101-mRNA-1"/>
    </source>
</evidence>
<gene>
    <name evidence="5" type="ORF">BTMF_LOCUS8343</name>
</gene>
<protein>
    <submittedName>
        <fullName evidence="7">Saposin B-type domain-containing protein</fullName>
    </submittedName>
</protein>
<dbReference type="Proteomes" id="UP000280834">
    <property type="component" value="Unassembled WGS sequence"/>
</dbReference>
<feature type="domain" description="Saposin B-type" evidence="4">
    <location>
        <begin position="207"/>
        <end position="289"/>
    </location>
</feature>
<keyword evidence="2" id="KW-0325">Glycoprotein</keyword>
<organism evidence="7">
    <name type="scientific">Brugia timori</name>
    <dbReference type="NCBI Taxonomy" id="42155"/>
    <lineage>
        <taxon>Eukaryota</taxon>
        <taxon>Metazoa</taxon>
        <taxon>Ecdysozoa</taxon>
        <taxon>Nematoda</taxon>
        <taxon>Chromadorea</taxon>
        <taxon>Rhabditida</taxon>
        <taxon>Spirurina</taxon>
        <taxon>Spiruromorpha</taxon>
        <taxon>Filarioidea</taxon>
        <taxon>Onchocercidae</taxon>
        <taxon>Brugia</taxon>
    </lineage>
</organism>
<dbReference type="InterPro" id="IPR051428">
    <property type="entry name" value="Sphingo_Act-Surfact_Prot"/>
</dbReference>
<reference evidence="7" key="1">
    <citation type="submission" date="2017-02" db="UniProtKB">
        <authorList>
            <consortium name="WormBaseParasite"/>
        </authorList>
    </citation>
    <scope>IDENTIFICATION</scope>
</reference>
<dbReference type="PROSITE" id="PS50015">
    <property type="entry name" value="SAP_B"/>
    <property type="match status" value="3"/>
</dbReference>
<keyword evidence="1" id="KW-1015">Disulfide bond</keyword>
<dbReference type="GO" id="GO:0016020">
    <property type="term" value="C:membrane"/>
    <property type="evidence" value="ECO:0007669"/>
    <property type="project" value="GOC"/>
</dbReference>
<dbReference type="WBParaSite" id="BTMF_0001030101-mRNA-1">
    <property type="protein sequence ID" value="BTMF_0001030101-mRNA-1"/>
    <property type="gene ID" value="BTMF_0001030101"/>
</dbReference>
<dbReference type="PANTHER" id="PTHR11480:SF3">
    <property type="entry name" value="BCDNA.GH08312"/>
    <property type="match status" value="1"/>
</dbReference>
<dbReference type="PANTHER" id="PTHR11480">
    <property type="entry name" value="SAPOSIN-RELATED"/>
    <property type="match status" value="1"/>
</dbReference>
<keyword evidence="6" id="KW-1185">Reference proteome</keyword>
<dbReference type="InterPro" id="IPR011001">
    <property type="entry name" value="Saposin-like"/>
</dbReference>
<dbReference type="STRING" id="42155.A0A0R3QRF7"/>
<proteinExistence type="predicted"/>
<dbReference type="SMART" id="SM00741">
    <property type="entry name" value="SapB"/>
    <property type="match status" value="3"/>
</dbReference>
<name>A0A0R3QRF7_9BILA</name>
<keyword evidence="3" id="KW-0812">Transmembrane</keyword>
<dbReference type="InterPro" id="IPR008373">
    <property type="entry name" value="Saposin"/>
</dbReference>
<feature type="domain" description="Saposin B-type" evidence="4">
    <location>
        <begin position="334"/>
        <end position="415"/>
    </location>
</feature>
<evidence type="ECO:0000256" key="3">
    <source>
        <dbReference type="SAM" id="Phobius"/>
    </source>
</evidence>
<feature type="transmembrane region" description="Helical" evidence="3">
    <location>
        <begin position="62"/>
        <end position="84"/>
    </location>
</feature>
<feature type="domain" description="Saposin B-type" evidence="4">
    <location>
        <begin position="106"/>
        <end position="185"/>
    </location>
</feature>
<evidence type="ECO:0000259" key="4">
    <source>
        <dbReference type="PROSITE" id="PS50015"/>
    </source>
</evidence>
<sequence length="415" mass="47816">MSAETARNQPVDFEHMCNSCSVEGLIDENIESITGRARKGIQSHIIALSTQKYLPHLVLMDLIAKMVAKIVVILFALIVITAAYKEFILKENKTPKDILLLQATSFNGTCNECKMLISRFAEAIKDPRKVTELKDLLRILCHETPYEDECRLLVNQLDHFIEKLEPYLENPEKVCQHFRLCSNRKIEHFHRINMIYGRKSADEDSARELICEECQFAAEELKHAIEDEKTQQRLKRFISEEICSQLGSLRGKCDLLLEEFMPELIEELDKLLQNTKTFCANIGLCKRLVEPSAAPESDVMNSEKRNNSNTMQMENDFVKPMNELTTGSILKAENLQTCEACRDALSKIKARLVDSVFQKVLENILHDKFCQKLPYEKNLCENLTMTYMPKFLAWTVIYLNQHDICKFLGACKHKI</sequence>
<evidence type="ECO:0000256" key="2">
    <source>
        <dbReference type="ARBA" id="ARBA00023180"/>
    </source>
</evidence>
<reference evidence="5 6" key="2">
    <citation type="submission" date="2018-11" db="EMBL/GenBank/DDBJ databases">
        <authorList>
            <consortium name="Pathogen Informatics"/>
        </authorList>
    </citation>
    <scope>NUCLEOTIDE SEQUENCE [LARGE SCALE GENOMIC DNA]</scope>
</reference>
<evidence type="ECO:0000313" key="5">
    <source>
        <dbReference type="EMBL" id="VDO27832.1"/>
    </source>
</evidence>
<dbReference type="GO" id="GO:0005764">
    <property type="term" value="C:lysosome"/>
    <property type="evidence" value="ECO:0007669"/>
    <property type="project" value="InterPro"/>
</dbReference>